<feature type="domain" description="HTH tetR-type" evidence="5">
    <location>
        <begin position="12"/>
        <end position="72"/>
    </location>
</feature>
<protein>
    <submittedName>
        <fullName evidence="6">TetR family transcriptional regulator</fullName>
    </submittedName>
</protein>
<dbReference type="Pfam" id="PF16859">
    <property type="entry name" value="TetR_C_11"/>
    <property type="match status" value="1"/>
</dbReference>
<evidence type="ECO:0000256" key="4">
    <source>
        <dbReference type="PROSITE-ProRule" id="PRU00335"/>
    </source>
</evidence>
<evidence type="ECO:0000256" key="1">
    <source>
        <dbReference type="ARBA" id="ARBA00023015"/>
    </source>
</evidence>
<dbReference type="InterPro" id="IPR011075">
    <property type="entry name" value="TetR_C"/>
</dbReference>
<reference evidence="6 7" key="1">
    <citation type="submission" date="2017-11" db="EMBL/GenBank/DDBJ databases">
        <title>Genomic Encyclopedia of Archaeal and Bacterial Type Strains, Phase II (KMG-II): From Individual Species to Whole Genera.</title>
        <authorList>
            <person name="Goeker M."/>
        </authorList>
    </citation>
    <scope>NUCLEOTIDE SEQUENCE [LARGE SCALE GENOMIC DNA]</scope>
    <source>
        <strain evidence="6 7">DSM 25478</strain>
    </source>
</reference>
<comment type="caution">
    <text evidence="6">The sequence shown here is derived from an EMBL/GenBank/DDBJ whole genome shotgun (WGS) entry which is preliminary data.</text>
</comment>
<dbReference type="SUPFAM" id="SSF48498">
    <property type="entry name" value="Tetracyclin repressor-like, C-terminal domain"/>
    <property type="match status" value="1"/>
</dbReference>
<keyword evidence="3" id="KW-0804">Transcription</keyword>
<evidence type="ECO:0000256" key="2">
    <source>
        <dbReference type="ARBA" id="ARBA00023125"/>
    </source>
</evidence>
<dbReference type="SUPFAM" id="SSF46689">
    <property type="entry name" value="Homeodomain-like"/>
    <property type="match status" value="1"/>
</dbReference>
<dbReference type="GO" id="GO:0003700">
    <property type="term" value="F:DNA-binding transcription factor activity"/>
    <property type="evidence" value="ECO:0007669"/>
    <property type="project" value="TreeGrafter"/>
</dbReference>
<dbReference type="InterPro" id="IPR050109">
    <property type="entry name" value="HTH-type_TetR-like_transc_reg"/>
</dbReference>
<evidence type="ECO:0000256" key="3">
    <source>
        <dbReference type="ARBA" id="ARBA00023163"/>
    </source>
</evidence>
<dbReference type="AlphaFoldDB" id="A0A2M9D1A6"/>
<gene>
    <name evidence="6" type="ORF">CLV28_1179</name>
</gene>
<dbReference type="PANTHER" id="PTHR30055">
    <property type="entry name" value="HTH-TYPE TRANSCRIPTIONAL REGULATOR RUTR"/>
    <property type="match status" value="1"/>
</dbReference>
<evidence type="ECO:0000313" key="7">
    <source>
        <dbReference type="Proteomes" id="UP000231693"/>
    </source>
</evidence>
<feature type="DNA-binding region" description="H-T-H motif" evidence="4">
    <location>
        <begin position="35"/>
        <end position="54"/>
    </location>
</feature>
<evidence type="ECO:0000313" key="6">
    <source>
        <dbReference type="EMBL" id="PJJ77952.1"/>
    </source>
</evidence>
<keyword evidence="1" id="KW-0805">Transcription regulation</keyword>
<dbReference type="Pfam" id="PF00440">
    <property type="entry name" value="TetR_N"/>
    <property type="match status" value="1"/>
</dbReference>
<name>A0A2M9D1A6_9CELL</name>
<sequence length="206" mass="22131">MSSSPPGRPQDPAITDALLRVGERVMRTDGYSRLTVESLCSEIGTTRPAFYRRFPNVAHLAFAVISSRYGNEPTPDTGSLAGDVLELQRGEVLMFSDPLLHRNLPGILESVRTDLDVARLYGEGFMGPRRVRVVRVVDRAVARGEIGPPHDLPFVCDVLVGPILTRALLPGPGGLDEDLARSTADAALALLRAAQPVGRAPERGGS</sequence>
<proteinExistence type="predicted"/>
<dbReference type="InterPro" id="IPR009057">
    <property type="entry name" value="Homeodomain-like_sf"/>
</dbReference>
<dbReference type="PROSITE" id="PS50977">
    <property type="entry name" value="HTH_TETR_2"/>
    <property type="match status" value="1"/>
</dbReference>
<keyword evidence="7" id="KW-1185">Reference proteome</keyword>
<dbReference type="Gene3D" id="1.10.10.60">
    <property type="entry name" value="Homeodomain-like"/>
    <property type="match status" value="1"/>
</dbReference>
<organism evidence="6 7">
    <name type="scientific">Sediminihabitans luteus</name>
    <dbReference type="NCBI Taxonomy" id="1138585"/>
    <lineage>
        <taxon>Bacteria</taxon>
        <taxon>Bacillati</taxon>
        <taxon>Actinomycetota</taxon>
        <taxon>Actinomycetes</taxon>
        <taxon>Micrococcales</taxon>
        <taxon>Cellulomonadaceae</taxon>
        <taxon>Sediminihabitans</taxon>
    </lineage>
</organism>
<accession>A0A2M9D1A6</accession>
<dbReference type="Proteomes" id="UP000231693">
    <property type="component" value="Unassembled WGS sequence"/>
</dbReference>
<dbReference type="RefSeq" id="WP_170062622.1">
    <property type="nucleotide sequence ID" value="NZ_PGFE01000001.1"/>
</dbReference>
<dbReference type="InterPro" id="IPR036271">
    <property type="entry name" value="Tet_transcr_reg_TetR-rel_C_sf"/>
</dbReference>
<dbReference type="Gene3D" id="1.10.357.10">
    <property type="entry name" value="Tetracycline Repressor, domain 2"/>
    <property type="match status" value="1"/>
</dbReference>
<dbReference type="EMBL" id="PGFE01000001">
    <property type="protein sequence ID" value="PJJ77952.1"/>
    <property type="molecule type" value="Genomic_DNA"/>
</dbReference>
<dbReference type="PANTHER" id="PTHR30055:SF148">
    <property type="entry name" value="TETR-FAMILY TRANSCRIPTIONAL REGULATOR"/>
    <property type="match status" value="1"/>
</dbReference>
<evidence type="ECO:0000259" key="5">
    <source>
        <dbReference type="PROSITE" id="PS50977"/>
    </source>
</evidence>
<dbReference type="InterPro" id="IPR001647">
    <property type="entry name" value="HTH_TetR"/>
</dbReference>
<keyword evidence="2 4" id="KW-0238">DNA-binding</keyword>
<dbReference type="GO" id="GO:0000976">
    <property type="term" value="F:transcription cis-regulatory region binding"/>
    <property type="evidence" value="ECO:0007669"/>
    <property type="project" value="TreeGrafter"/>
</dbReference>